<dbReference type="InterPro" id="IPR035999">
    <property type="entry name" value="Sec7_dom_sf"/>
</dbReference>
<keyword evidence="6" id="KW-1185">Reference proteome</keyword>
<dbReference type="InterPro" id="IPR039429">
    <property type="entry name" value="SHMT-like_dom"/>
</dbReference>
<dbReference type="EMBL" id="JAIVGD010000001">
    <property type="protein sequence ID" value="KAH0783781.1"/>
    <property type="molecule type" value="Genomic_DNA"/>
</dbReference>
<keyword evidence="3" id="KW-0663">Pyridoxal phosphate</keyword>
<evidence type="ECO:0000256" key="2">
    <source>
        <dbReference type="ARBA" id="ARBA00001933"/>
    </source>
</evidence>
<dbReference type="Pfam" id="PF00464">
    <property type="entry name" value="SHMT"/>
    <property type="match status" value="1"/>
</dbReference>
<dbReference type="PANTHER" id="PTHR11680">
    <property type="entry name" value="SERINE HYDROXYMETHYLTRANSFERASE"/>
    <property type="match status" value="1"/>
</dbReference>
<feature type="domain" description="Serine hydroxymethyltransferase-like" evidence="4">
    <location>
        <begin position="581"/>
        <end position="648"/>
    </location>
</feature>
<comment type="caution">
    <text evidence="5">The sequence shown here is derived from an EMBL/GenBank/DDBJ whole genome shotgun (WGS) entry which is preliminary data.</text>
</comment>
<dbReference type="InterPro" id="IPR049943">
    <property type="entry name" value="Ser_HO-MeTrfase-like"/>
</dbReference>
<comment type="cofactor">
    <cofactor evidence="2">
        <name>pyridoxal 5'-phosphate</name>
        <dbReference type="ChEBI" id="CHEBI:597326"/>
    </cofactor>
</comment>
<proteinExistence type="predicted"/>
<evidence type="ECO:0000256" key="3">
    <source>
        <dbReference type="ARBA" id="ARBA00022898"/>
    </source>
</evidence>
<organism evidence="5 6">
    <name type="scientific">Solanum tuberosum</name>
    <name type="common">Potato</name>
    <dbReference type="NCBI Taxonomy" id="4113"/>
    <lineage>
        <taxon>Eukaryota</taxon>
        <taxon>Viridiplantae</taxon>
        <taxon>Streptophyta</taxon>
        <taxon>Embryophyta</taxon>
        <taxon>Tracheophyta</taxon>
        <taxon>Spermatophyta</taxon>
        <taxon>Magnoliopsida</taxon>
        <taxon>eudicotyledons</taxon>
        <taxon>Gunneridae</taxon>
        <taxon>Pentapetalae</taxon>
        <taxon>asterids</taxon>
        <taxon>lamiids</taxon>
        <taxon>Solanales</taxon>
        <taxon>Solanaceae</taxon>
        <taxon>Solanoideae</taxon>
        <taxon>Solaneae</taxon>
        <taxon>Solanum</taxon>
    </lineage>
</organism>
<evidence type="ECO:0000259" key="4">
    <source>
        <dbReference type="Pfam" id="PF00464"/>
    </source>
</evidence>
<dbReference type="InterPro" id="IPR015421">
    <property type="entry name" value="PyrdxlP-dep_Trfase_major"/>
</dbReference>
<evidence type="ECO:0000256" key="1">
    <source>
        <dbReference type="ARBA" id="ARBA00001528"/>
    </source>
</evidence>
<gene>
    <name evidence="5" type="ORF">KY290_003379</name>
</gene>
<dbReference type="Proteomes" id="UP000826656">
    <property type="component" value="Unassembled WGS sequence"/>
</dbReference>
<sequence length="955" mass="108848">MVDLSQAPVMGHFSGDNPLDWVIQTEKYFIFYDILSEHKLSWASFYLDGEALEWYRWLFRNKQLAGWDHFVDKLFIRFQSRKTHGNRLAFLRQFTTVDDSQARAATISSWSTIANSPSPQSWNARSDYNKVNSAHQVFGEKLNKTTDIVVGVNNATMLVKTGSAEMLANQAKEEIFHSILDETKEEADFPVPQHFNEPLIYDNNQAHKVFDEFSVASKDVILEPHKMLMINTDTIEESNYVTGVGNEGKNEEEELFAIGNKIWQLVPAFVGIPSLWFDSPFSSFGDFAMFSMLHKLGIARCSEELCGMLSTCRYDQLTNRGITDHFCRLGHVSLVLTLHMFPPDQSRLAFPFDPGSCLLTMFLRVTRNSLFCLASDNLGHNKFIMSTLWYSFNWVGKGQEQCLPGFLLSKLGELGKAEKIQGLLEAFAERYSERFPNILVNKNDVLLFAMFGVHVSKPSSSYLVFDPGLYLDDDSVVFGVVEMKAVWRTGIKRFLLVAKITVAYSFVCNIFTKALYSLLPNNNSGWSLTLQPYSYSSPSTDASEQFNSSLEFHLAVNHASLVQHIWLKQWNALFEHIHPYYHDYQTNMEKFFNVSFFFKAISWKVDASTGYIDCTQLENYATLFRPKFIVTNTSAYTHCYDYARLRKFLLATTCGVHATNIVLDSNLEDKVLIEDESIVMNQPRPNVNTYTDATQLVIGPKRSSKIRRPSQRISTTRIFDDSLRWFCVIGCGHKVSRPLIGDPNFSWTVIFKEYQMAGVAKRTNTLVSVTAENYKFTCLMSLDRPEVVPTDCPIDFYIQTTSLVGRRIRYCIFSLTDEVGLHLNFVLDYISVTVHGVMKHLNQLNQGLPLVPVKFCTDAPFQALSYKHQSGEVCCKDICQFRGGKVLVKVGQDVQDAMEVMPISLILSKDNIKLHFASNHLDLFLWPNLLLDGGVLFHFTLVTLQCVEIVTRQII</sequence>
<dbReference type="PANTHER" id="PTHR11680:SF28">
    <property type="entry name" value="SERINE HYDROXYMETHYLTRANSFERASE, MITOCHONDRIAL"/>
    <property type="match status" value="1"/>
</dbReference>
<protein>
    <recommendedName>
        <fullName evidence="4">Serine hydroxymethyltransferase-like domain-containing protein</fullName>
    </recommendedName>
</protein>
<dbReference type="SUPFAM" id="SSF48425">
    <property type="entry name" value="Sec7 domain"/>
    <property type="match status" value="1"/>
</dbReference>
<dbReference type="SUPFAM" id="SSF53383">
    <property type="entry name" value="PLP-dependent transferases"/>
    <property type="match status" value="1"/>
</dbReference>
<accession>A0ABQ7WU49</accession>
<comment type="catalytic activity">
    <reaction evidence="1">
        <text>(6R)-5,10-methylene-5,6,7,8-tetrahydrofolate + glycine + H2O = (6S)-5,6,7,8-tetrahydrofolate + L-serine</text>
        <dbReference type="Rhea" id="RHEA:15481"/>
        <dbReference type="ChEBI" id="CHEBI:15377"/>
        <dbReference type="ChEBI" id="CHEBI:15636"/>
        <dbReference type="ChEBI" id="CHEBI:33384"/>
        <dbReference type="ChEBI" id="CHEBI:57305"/>
        <dbReference type="ChEBI" id="CHEBI:57453"/>
        <dbReference type="EC" id="2.1.2.1"/>
    </reaction>
</comment>
<dbReference type="InterPro" id="IPR015424">
    <property type="entry name" value="PyrdxlP-dep_Trfase"/>
</dbReference>
<name>A0ABQ7WU49_SOLTU</name>
<evidence type="ECO:0000313" key="5">
    <source>
        <dbReference type="EMBL" id="KAH0783781.1"/>
    </source>
</evidence>
<reference evidence="5 6" key="1">
    <citation type="journal article" date="2021" name="bioRxiv">
        <title>Chromosome-scale and haplotype-resolved genome assembly of a tetraploid potato cultivar.</title>
        <authorList>
            <person name="Sun H."/>
            <person name="Jiao W.-B."/>
            <person name="Krause K."/>
            <person name="Campoy J.A."/>
            <person name="Goel M."/>
            <person name="Folz-Donahue K."/>
            <person name="Kukat C."/>
            <person name="Huettel B."/>
            <person name="Schneeberger K."/>
        </authorList>
    </citation>
    <scope>NUCLEOTIDE SEQUENCE [LARGE SCALE GENOMIC DNA]</scope>
    <source>
        <strain evidence="5">SolTubOtavaFocal</strain>
        <tissue evidence="5">Leaves</tissue>
    </source>
</reference>
<dbReference type="Gene3D" id="3.40.640.10">
    <property type="entry name" value="Type I PLP-dependent aspartate aminotransferase-like (Major domain)"/>
    <property type="match status" value="1"/>
</dbReference>
<evidence type="ECO:0000313" key="6">
    <source>
        <dbReference type="Proteomes" id="UP000826656"/>
    </source>
</evidence>